<feature type="non-terminal residue" evidence="1">
    <location>
        <position position="69"/>
    </location>
</feature>
<dbReference type="Proteomes" id="UP000536262">
    <property type="component" value="Unassembled WGS sequence"/>
</dbReference>
<evidence type="ECO:0000313" key="1">
    <source>
        <dbReference type="EMBL" id="MBB6353045.1"/>
    </source>
</evidence>
<name>A0A7X0F4S4_9HYPH</name>
<dbReference type="EMBL" id="JACHOU010000002">
    <property type="protein sequence ID" value="MBB6353045.1"/>
    <property type="molecule type" value="Genomic_DNA"/>
</dbReference>
<protein>
    <submittedName>
        <fullName evidence="1">Uncharacterized protein</fullName>
    </submittedName>
</protein>
<gene>
    <name evidence="1" type="ORF">GGR00_000813</name>
</gene>
<sequence>MAAYLVGLVVGLAMEMHEGSGASVRVVHAVSDADIGLPRNPGMALDLGFLESMRCVNRSALERRVGTLT</sequence>
<proteinExistence type="predicted"/>
<comment type="caution">
    <text evidence="1">The sequence shown here is derived from an EMBL/GenBank/DDBJ whole genome shotgun (WGS) entry which is preliminary data.</text>
</comment>
<organism evidence="1 2">
    <name type="scientific">Aminobacter aganoensis</name>
    <dbReference type="NCBI Taxonomy" id="83264"/>
    <lineage>
        <taxon>Bacteria</taxon>
        <taxon>Pseudomonadati</taxon>
        <taxon>Pseudomonadota</taxon>
        <taxon>Alphaproteobacteria</taxon>
        <taxon>Hyphomicrobiales</taxon>
        <taxon>Phyllobacteriaceae</taxon>
        <taxon>Aminobacter</taxon>
    </lineage>
</organism>
<reference evidence="1 2" key="1">
    <citation type="submission" date="2020-08" db="EMBL/GenBank/DDBJ databases">
        <title>Genomic Encyclopedia of Type Strains, Phase IV (KMG-IV): sequencing the most valuable type-strain genomes for metagenomic binning, comparative biology and taxonomic classification.</title>
        <authorList>
            <person name="Goeker M."/>
        </authorList>
    </citation>
    <scope>NUCLEOTIDE SEQUENCE [LARGE SCALE GENOMIC DNA]</scope>
    <source>
        <strain evidence="1 2">DSM 7051</strain>
    </source>
</reference>
<keyword evidence="2" id="KW-1185">Reference proteome</keyword>
<accession>A0A7X0F4S4</accession>
<evidence type="ECO:0000313" key="2">
    <source>
        <dbReference type="Proteomes" id="UP000536262"/>
    </source>
</evidence>
<dbReference type="AlphaFoldDB" id="A0A7X0F4S4"/>